<dbReference type="GO" id="GO:0008933">
    <property type="term" value="F:peptidoglycan lytic transglycosylase activity"/>
    <property type="evidence" value="ECO:0007669"/>
    <property type="project" value="TreeGrafter"/>
</dbReference>
<dbReference type="FunFam" id="1.10.8.350:FF:000001">
    <property type="entry name" value="Lytic murein transglycosylase B"/>
    <property type="match status" value="1"/>
</dbReference>
<accession>A0A4Q2UFC7</accession>
<dbReference type="Proteomes" id="UP000290759">
    <property type="component" value="Unassembled WGS sequence"/>
</dbReference>
<sequence>MAKSVRQAESVDTAKRRHAGGALALLASALPGFAFAAAPAAAQGEGFAAFVGSLWPEAHAHGVSRATFDAAFAGVTPDPDVIEKTRTQAEFHKTIGQYLETAVSDKRIALGQEKYAANAHWLAKAEDRFGVDRYIIMGVWGLETKYGTYMGDHYVVRALATLAHARYRGTYFRTELVKALVILQEGHVDPAHMIGSWAGAMGQTQFMPSNFKPYAVDFEGDGRRDIWTSVPDAVGSTANFLKKHGWVAGETWGYEVHLPDDVTAPADRFAPFGAWAARGAVRADGGEMPRGGVAALLRPAGPGGPAFLVTPNFKVIKSYNNSTSYALGVCLLGDRIAGWGPLKARWPGATLAQTR</sequence>
<evidence type="ECO:0000313" key="3">
    <source>
        <dbReference type="EMBL" id="RYC33927.1"/>
    </source>
</evidence>
<dbReference type="OrthoDB" id="9808544at2"/>
<reference evidence="3 4" key="1">
    <citation type="submission" date="2018-12" db="EMBL/GenBank/DDBJ databases">
        <authorList>
            <person name="Grouzdev D.S."/>
            <person name="Krutkina M.S."/>
        </authorList>
    </citation>
    <scope>NUCLEOTIDE SEQUENCE [LARGE SCALE GENOMIC DNA]</scope>
    <source>
        <strain evidence="3 4">RmlP026</strain>
    </source>
</reference>
<dbReference type="AlphaFoldDB" id="A0A4Q2UFC7"/>
<keyword evidence="4" id="KW-1185">Reference proteome</keyword>
<proteinExistence type="predicted"/>
<dbReference type="CDD" id="cd13399">
    <property type="entry name" value="Slt35-like"/>
    <property type="match status" value="1"/>
</dbReference>
<dbReference type="PANTHER" id="PTHR30163">
    <property type="entry name" value="MEMBRANE-BOUND LYTIC MUREIN TRANSGLYCOSYLASE B"/>
    <property type="match status" value="1"/>
</dbReference>
<feature type="chain" id="PRO_5020423339" evidence="1">
    <location>
        <begin position="37"/>
        <end position="355"/>
    </location>
</feature>
<feature type="signal peptide" evidence="1">
    <location>
        <begin position="1"/>
        <end position="36"/>
    </location>
</feature>
<evidence type="ECO:0000259" key="2">
    <source>
        <dbReference type="Pfam" id="PF13406"/>
    </source>
</evidence>
<dbReference type="InterPro" id="IPR031304">
    <property type="entry name" value="SLT_2"/>
</dbReference>
<evidence type="ECO:0000256" key="1">
    <source>
        <dbReference type="SAM" id="SignalP"/>
    </source>
</evidence>
<organism evidence="3 4">
    <name type="scientific">Lichenibacterium minor</name>
    <dbReference type="NCBI Taxonomy" id="2316528"/>
    <lineage>
        <taxon>Bacteria</taxon>
        <taxon>Pseudomonadati</taxon>
        <taxon>Pseudomonadota</taxon>
        <taxon>Alphaproteobacteria</taxon>
        <taxon>Hyphomicrobiales</taxon>
        <taxon>Lichenihabitantaceae</taxon>
        <taxon>Lichenibacterium</taxon>
    </lineage>
</organism>
<reference evidence="3 4" key="2">
    <citation type="submission" date="2019-02" db="EMBL/GenBank/DDBJ databases">
        <title>'Lichenibacterium ramalinii' gen. nov. sp. nov., 'Lichenibacterium minor' gen. nov. sp. nov.</title>
        <authorList>
            <person name="Pankratov T."/>
        </authorList>
    </citation>
    <scope>NUCLEOTIDE SEQUENCE [LARGE SCALE GENOMIC DNA]</scope>
    <source>
        <strain evidence="3 4">RmlP026</strain>
    </source>
</reference>
<dbReference type="GO" id="GO:0009253">
    <property type="term" value="P:peptidoglycan catabolic process"/>
    <property type="evidence" value="ECO:0007669"/>
    <property type="project" value="TreeGrafter"/>
</dbReference>
<dbReference type="Pfam" id="PF13406">
    <property type="entry name" value="SLT_2"/>
    <property type="match status" value="1"/>
</dbReference>
<dbReference type="Gene3D" id="1.10.530.10">
    <property type="match status" value="1"/>
</dbReference>
<feature type="domain" description="Transglycosylase SLT" evidence="2">
    <location>
        <begin position="47"/>
        <end position="334"/>
    </location>
</feature>
<dbReference type="InterPro" id="IPR011970">
    <property type="entry name" value="MltB_2"/>
</dbReference>
<dbReference type="RefSeq" id="WP_129222787.1">
    <property type="nucleotide sequence ID" value="NZ_QYBB01000001.1"/>
</dbReference>
<dbReference type="SUPFAM" id="SSF53955">
    <property type="entry name" value="Lysozyme-like"/>
    <property type="match status" value="1"/>
</dbReference>
<protein>
    <submittedName>
        <fullName evidence="3">Lytic murein transglycosylase</fullName>
    </submittedName>
</protein>
<gene>
    <name evidence="3" type="ORF">D3273_01365</name>
</gene>
<dbReference type="InterPro" id="IPR023346">
    <property type="entry name" value="Lysozyme-like_dom_sf"/>
</dbReference>
<dbReference type="PANTHER" id="PTHR30163:SF8">
    <property type="entry name" value="LYTIC MUREIN TRANSGLYCOSYLASE"/>
    <property type="match status" value="1"/>
</dbReference>
<dbReference type="EMBL" id="QYBB01000001">
    <property type="protein sequence ID" value="RYC33927.1"/>
    <property type="molecule type" value="Genomic_DNA"/>
</dbReference>
<name>A0A4Q2UFC7_9HYPH</name>
<comment type="caution">
    <text evidence="3">The sequence shown here is derived from an EMBL/GenBank/DDBJ whole genome shotgun (WGS) entry which is preliminary data.</text>
</comment>
<dbReference type="NCBIfam" id="TIGR02283">
    <property type="entry name" value="MltB_2"/>
    <property type="match status" value="1"/>
</dbReference>
<dbReference type="Gene3D" id="1.10.8.350">
    <property type="entry name" value="Bacterial muramidase"/>
    <property type="match status" value="1"/>
</dbReference>
<evidence type="ECO:0000313" key="4">
    <source>
        <dbReference type="Proteomes" id="UP000290759"/>
    </source>
</evidence>
<dbReference type="InterPro" id="IPR043426">
    <property type="entry name" value="MltB-like"/>
</dbReference>
<keyword evidence="1" id="KW-0732">Signal</keyword>